<comment type="caution">
    <text evidence="1">The sequence shown here is derived from an EMBL/GenBank/DDBJ whole genome shotgun (WGS) entry which is preliminary data.</text>
</comment>
<organism evidence="1 2">
    <name type="scientific">Mycena chlorophos</name>
    <name type="common">Agaric fungus</name>
    <name type="synonym">Agaricus chlorophos</name>
    <dbReference type="NCBI Taxonomy" id="658473"/>
    <lineage>
        <taxon>Eukaryota</taxon>
        <taxon>Fungi</taxon>
        <taxon>Dikarya</taxon>
        <taxon>Basidiomycota</taxon>
        <taxon>Agaricomycotina</taxon>
        <taxon>Agaricomycetes</taxon>
        <taxon>Agaricomycetidae</taxon>
        <taxon>Agaricales</taxon>
        <taxon>Marasmiineae</taxon>
        <taxon>Mycenaceae</taxon>
        <taxon>Mycena</taxon>
    </lineage>
</organism>
<dbReference type="AlphaFoldDB" id="A0A8H6SJC3"/>
<sequence length="208" mass="24235">MRAALSSLRNHLHLKRRTHAPARLWLRNESQILFFADLYQIGWFAVLQIEAGDESKVGFTRLKREDIRYMDDPETFSKKVEKVRQREERQKARLAQVQVEEGWISSDCEMEVDGVEDPEEDDEFFTKGSNQTVMSQVLDCTISGPCSFATAVRIEWSKAWARLRRWEEEVGILTEETRRVPVSHESWATIWEERAHASPVGRNPCIRG</sequence>
<keyword evidence="2" id="KW-1185">Reference proteome</keyword>
<reference evidence="1" key="1">
    <citation type="submission" date="2020-05" db="EMBL/GenBank/DDBJ databases">
        <title>Mycena genomes resolve the evolution of fungal bioluminescence.</title>
        <authorList>
            <person name="Tsai I.J."/>
        </authorList>
    </citation>
    <scope>NUCLEOTIDE SEQUENCE</scope>
    <source>
        <strain evidence="1">110903Hualien_Pintung</strain>
    </source>
</reference>
<proteinExistence type="predicted"/>
<dbReference type="Proteomes" id="UP000613580">
    <property type="component" value="Unassembled WGS sequence"/>
</dbReference>
<gene>
    <name evidence="1" type="ORF">HMN09_00976800</name>
</gene>
<accession>A0A8H6SJC3</accession>
<name>A0A8H6SJC3_MYCCL</name>
<protein>
    <submittedName>
        <fullName evidence="1">CxC2 domain-containing protein</fullName>
    </submittedName>
</protein>
<evidence type="ECO:0000313" key="1">
    <source>
        <dbReference type="EMBL" id="KAF7299711.1"/>
    </source>
</evidence>
<dbReference type="OrthoDB" id="3232711at2759"/>
<dbReference type="EMBL" id="JACAZE010000014">
    <property type="protein sequence ID" value="KAF7299711.1"/>
    <property type="molecule type" value="Genomic_DNA"/>
</dbReference>
<evidence type="ECO:0000313" key="2">
    <source>
        <dbReference type="Proteomes" id="UP000613580"/>
    </source>
</evidence>